<dbReference type="EMBL" id="JAMOIM010000050">
    <property type="protein sequence ID" value="MCW6512448.1"/>
    <property type="molecule type" value="Genomic_DNA"/>
</dbReference>
<dbReference type="AlphaFoldDB" id="A0AA41Z3V7"/>
<gene>
    <name evidence="4" type="ORF">M8523_31530</name>
</gene>
<keyword evidence="1 2" id="KW-0597">Phosphoprotein</keyword>
<dbReference type="PANTHER" id="PTHR44591">
    <property type="entry name" value="STRESS RESPONSE REGULATOR PROTEIN 1"/>
    <property type="match status" value="1"/>
</dbReference>
<feature type="modified residue" description="4-aspartylphosphate" evidence="2">
    <location>
        <position position="50"/>
    </location>
</feature>
<dbReference type="Pfam" id="PF00072">
    <property type="entry name" value="Response_reg"/>
    <property type="match status" value="1"/>
</dbReference>
<accession>A0AA41Z3V7</accession>
<sequence>MVVEDEPVIRMIAVEMLEDAGWSVVEFATADDAIAFCRRPENDFAAVITDINMPGDMDGLDLASLVVSSRPDAFVVVTSGRYQERPADLAERVRFLPKPWKAGDLLAAVTGVSGPGSR</sequence>
<evidence type="ECO:0000259" key="3">
    <source>
        <dbReference type="PROSITE" id="PS50110"/>
    </source>
</evidence>
<dbReference type="InterPro" id="IPR001789">
    <property type="entry name" value="Sig_transdc_resp-reg_receiver"/>
</dbReference>
<feature type="domain" description="Response regulatory" evidence="3">
    <location>
        <begin position="1"/>
        <end position="113"/>
    </location>
</feature>
<dbReference type="GO" id="GO:0000160">
    <property type="term" value="P:phosphorelay signal transduction system"/>
    <property type="evidence" value="ECO:0007669"/>
    <property type="project" value="InterPro"/>
</dbReference>
<evidence type="ECO:0000313" key="5">
    <source>
        <dbReference type="Proteomes" id="UP001165667"/>
    </source>
</evidence>
<comment type="caution">
    <text evidence="4">The sequence shown here is derived from an EMBL/GenBank/DDBJ whole genome shotgun (WGS) entry which is preliminary data.</text>
</comment>
<keyword evidence="5" id="KW-1185">Reference proteome</keyword>
<dbReference type="RefSeq" id="WP_282588826.1">
    <property type="nucleotide sequence ID" value="NZ_JAMOIM010000050.1"/>
</dbReference>
<name>A0AA41Z3V7_9HYPH</name>
<dbReference type="PROSITE" id="PS50110">
    <property type="entry name" value="RESPONSE_REGULATORY"/>
    <property type="match status" value="1"/>
</dbReference>
<dbReference type="SUPFAM" id="SSF52172">
    <property type="entry name" value="CheY-like"/>
    <property type="match status" value="1"/>
</dbReference>
<evidence type="ECO:0000256" key="1">
    <source>
        <dbReference type="ARBA" id="ARBA00022553"/>
    </source>
</evidence>
<dbReference type="Proteomes" id="UP001165667">
    <property type="component" value="Unassembled WGS sequence"/>
</dbReference>
<dbReference type="InterPro" id="IPR011006">
    <property type="entry name" value="CheY-like_superfamily"/>
</dbReference>
<protein>
    <submittedName>
        <fullName evidence="4">Response regulator</fullName>
    </submittedName>
</protein>
<dbReference type="Gene3D" id="3.40.50.2300">
    <property type="match status" value="1"/>
</dbReference>
<proteinExistence type="predicted"/>
<organism evidence="4 5">
    <name type="scientific">Lichenifustis flavocetrariae</name>
    <dbReference type="NCBI Taxonomy" id="2949735"/>
    <lineage>
        <taxon>Bacteria</taxon>
        <taxon>Pseudomonadati</taxon>
        <taxon>Pseudomonadota</taxon>
        <taxon>Alphaproteobacteria</taxon>
        <taxon>Hyphomicrobiales</taxon>
        <taxon>Lichenihabitantaceae</taxon>
        <taxon>Lichenifustis</taxon>
    </lineage>
</organism>
<dbReference type="CDD" id="cd00156">
    <property type="entry name" value="REC"/>
    <property type="match status" value="1"/>
</dbReference>
<evidence type="ECO:0000313" key="4">
    <source>
        <dbReference type="EMBL" id="MCW6512448.1"/>
    </source>
</evidence>
<evidence type="ECO:0000256" key="2">
    <source>
        <dbReference type="PROSITE-ProRule" id="PRU00169"/>
    </source>
</evidence>
<dbReference type="PANTHER" id="PTHR44591:SF21">
    <property type="entry name" value="TWO-COMPONENT RESPONSE REGULATOR"/>
    <property type="match status" value="1"/>
</dbReference>
<dbReference type="InterPro" id="IPR050595">
    <property type="entry name" value="Bact_response_regulator"/>
</dbReference>
<reference evidence="4" key="1">
    <citation type="submission" date="2022-05" db="EMBL/GenBank/DDBJ databases">
        <authorList>
            <person name="Pankratov T."/>
        </authorList>
    </citation>
    <scope>NUCLEOTIDE SEQUENCE</scope>
    <source>
        <strain evidence="4">BP6-180914</strain>
    </source>
</reference>
<dbReference type="SMART" id="SM00448">
    <property type="entry name" value="REC"/>
    <property type="match status" value="1"/>
</dbReference>